<feature type="transmembrane region" description="Helical" evidence="6">
    <location>
        <begin position="351"/>
        <end position="370"/>
    </location>
</feature>
<dbReference type="AlphaFoldDB" id="A0A178D6U2"/>
<accession>A0A178D6U2</accession>
<dbReference type="GO" id="GO:0022857">
    <property type="term" value="F:transmembrane transporter activity"/>
    <property type="evidence" value="ECO:0007669"/>
    <property type="project" value="InterPro"/>
</dbReference>
<dbReference type="Gene3D" id="1.20.1250.20">
    <property type="entry name" value="MFS general substrate transporter like domains"/>
    <property type="match status" value="1"/>
</dbReference>
<keyword evidence="3 6" id="KW-0812">Transmembrane</keyword>
<dbReference type="RefSeq" id="XP_022501933.1">
    <property type="nucleotide sequence ID" value="XM_022641990.1"/>
</dbReference>
<evidence type="ECO:0000313" key="7">
    <source>
        <dbReference type="EMBL" id="OAL36921.1"/>
    </source>
</evidence>
<evidence type="ECO:0000313" key="8">
    <source>
        <dbReference type="Proteomes" id="UP000185904"/>
    </source>
</evidence>
<feature type="transmembrane region" description="Helical" evidence="6">
    <location>
        <begin position="288"/>
        <end position="306"/>
    </location>
</feature>
<keyword evidence="2" id="KW-0813">Transport</keyword>
<dbReference type="GeneID" id="34587111"/>
<feature type="transmembrane region" description="Helical" evidence="6">
    <location>
        <begin position="504"/>
        <end position="524"/>
    </location>
</feature>
<evidence type="ECO:0000256" key="6">
    <source>
        <dbReference type="SAM" id="Phobius"/>
    </source>
</evidence>
<dbReference type="InterPro" id="IPR011701">
    <property type="entry name" value="MFS"/>
</dbReference>
<protein>
    <recommendedName>
        <fullName evidence="9">Major facilitator superfamily (MFS) profile domain-containing protein</fullName>
    </recommendedName>
</protein>
<comment type="caution">
    <text evidence="7">The sequence shown here is derived from an EMBL/GenBank/DDBJ whole genome shotgun (WGS) entry which is preliminary data.</text>
</comment>
<dbReference type="OrthoDB" id="1935484at2759"/>
<evidence type="ECO:0000256" key="4">
    <source>
        <dbReference type="ARBA" id="ARBA00022989"/>
    </source>
</evidence>
<feature type="transmembrane region" description="Helical" evidence="6">
    <location>
        <begin position="562"/>
        <end position="582"/>
    </location>
</feature>
<dbReference type="FunFam" id="1.20.1250.20:FF:000247">
    <property type="entry name" value="MFS general substrate transporter"/>
    <property type="match status" value="1"/>
</dbReference>
<keyword evidence="4 6" id="KW-1133">Transmembrane helix</keyword>
<evidence type="ECO:0000256" key="1">
    <source>
        <dbReference type="ARBA" id="ARBA00004141"/>
    </source>
</evidence>
<name>A0A178D6U2_9EURO</name>
<feature type="transmembrane region" description="Helical" evidence="6">
    <location>
        <begin position="597"/>
        <end position="617"/>
    </location>
</feature>
<feature type="transmembrane region" description="Helical" evidence="6">
    <location>
        <begin position="258"/>
        <end position="276"/>
    </location>
</feature>
<evidence type="ECO:0000256" key="5">
    <source>
        <dbReference type="ARBA" id="ARBA00023136"/>
    </source>
</evidence>
<reference evidence="7 8" key="1">
    <citation type="submission" date="2016-03" db="EMBL/GenBank/DDBJ databases">
        <title>The draft genome sequence of Fonsecaea nubica causative agent of cutaneous subcutaneous infection in human host.</title>
        <authorList>
            <person name="Costa F."/>
            <person name="Sybren D.H."/>
            <person name="Raittz R.T."/>
            <person name="Weiss V.A."/>
            <person name="Leao A.C."/>
            <person name="Gomes R."/>
            <person name="De Souza E.M."/>
            <person name="Pedrosa F.O."/>
            <person name="Steffens M.B."/>
            <person name="Bombassaro A."/>
            <person name="Tadra-Sfeir M.Z."/>
            <person name="Moreno L.F."/>
            <person name="Najafzadeh M.J."/>
            <person name="Felipe M.S."/>
            <person name="Teixeira M."/>
            <person name="Sun J."/>
            <person name="Xi L."/>
            <person name="Castro M.A."/>
            <person name="Vicente V.A."/>
        </authorList>
    </citation>
    <scope>NUCLEOTIDE SEQUENCE [LARGE SCALE GENOMIC DNA]</scope>
    <source>
        <strain evidence="7 8">CBS 269.64</strain>
    </source>
</reference>
<dbReference type="GO" id="GO:0016020">
    <property type="term" value="C:membrane"/>
    <property type="evidence" value="ECO:0007669"/>
    <property type="project" value="UniProtKB-SubCell"/>
</dbReference>
<dbReference type="Pfam" id="PF07690">
    <property type="entry name" value="MFS_1"/>
    <property type="match status" value="1"/>
</dbReference>
<evidence type="ECO:0008006" key="9">
    <source>
        <dbReference type="Google" id="ProtNLM"/>
    </source>
</evidence>
<dbReference type="EMBL" id="LVCJ01000018">
    <property type="protein sequence ID" value="OAL36921.1"/>
    <property type="molecule type" value="Genomic_DNA"/>
</dbReference>
<dbReference type="InterPro" id="IPR036259">
    <property type="entry name" value="MFS_trans_sf"/>
</dbReference>
<dbReference type="Proteomes" id="UP000185904">
    <property type="component" value="Unassembled WGS sequence"/>
</dbReference>
<keyword evidence="5 6" id="KW-0472">Membrane</keyword>
<dbReference type="PANTHER" id="PTHR43791:SF65">
    <property type="entry name" value="MAJOR FACILITATOR SUPERFAMILY (MFS) PROFILE DOMAIN-CONTAINING PROTEIN-RELATED"/>
    <property type="match status" value="1"/>
</dbReference>
<comment type="subcellular location">
    <subcellularLocation>
        <location evidence="1">Membrane</location>
        <topology evidence="1">Multi-pass membrane protein</topology>
    </subcellularLocation>
</comment>
<evidence type="ECO:0000256" key="3">
    <source>
        <dbReference type="ARBA" id="ARBA00022692"/>
    </source>
</evidence>
<dbReference type="FunFam" id="1.20.1250.20:FF:000106">
    <property type="entry name" value="MFS transporter, putative"/>
    <property type="match status" value="1"/>
</dbReference>
<dbReference type="SUPFAM" id="SSF103473">
    <property type="entry name" value="MFS general substrate transporter"/>
    <property type="match status" value="1"/>
</dbReference>
<feature type="transmembrane region" description="Helical" evidence="6">
    <location>
        <begin position="471"/>
        <end position="492"/>
    </location>
</feature>
<dbReference type="PANTHER" id="PTHR43791">
    <property type="entry name" value="PERMEASE-RELATED"/>
    <property type="match status" value="1"/>
</dbReference>
<sequence>MLPIMEVEEASNDSMNGSWEGYSRFDAHVEKMLDSRIAGSNLLEGLCEPTSDEGKDKKEFSSLYCSKVADMSSEKKEAVWTDTPISASTPEVRGTPEDQEEKLEAVRERILAQHELEKTVPPTLPITTLWRKKQHRDLQQIATQPSIYDDPATAKYFQPTAKYENLHRFDPSARWTWAEELPLINKIDWKVTTWACIAFFALDLDRGNLSQANTDNFLEDLSLSTNDFNLGNTVFRVSFLCAELPSQLVSKKLGPDRWIPTIMCLWSIVAASQFWLSGRSSFLACRALLGMLQGGFIPDVILYLSYFFKGSELPFRLALFWVTLRVVDIIAPILAFGLLRLRGVHGYEGWRWLFLIEGLFTLVVGIWSWFMMAASPTQTKSWYRPKGWFSEREEVIMVNRILRDDPSKGDMHNRQAVDFKLLWKSLKDYDLWPIYLIGLIFNIPAGPPDQYLTLTLRNLGFGTMDSNLLTIPTQFIGAVTLTAAQMLILTYLSETLNERALMGAIGQLWILPNIIALAVIPATTSAWAKYAITTVLLGWPSPHALQVGWCSRNSNTVRTRTVSAALYNMFVQVGGIALSNIYRADDRPVYRRGNRQLTAICAGTIGLYGCVKLYYIWRNHTREKKWNAMSSEERLHYLETTTDAGNKRLDFRFAH</sequence>
<evidence type="ECO:0000256" key="2">
    <source>
        <dbReference type="ARBA" id="ARBA00022448"/>
    </source>
</evidence>
<gene>
    <name evidence="7" type="ORF">AYO20_03690</name>
</gene>
<organism evidence="7 8">
    <name type="scientific">Fonsecaea nubica</name>
    <dbReference type="NCBI Taxonomy" id="856822"/>
    <lineage>
        <taxon>Eukaryota</taxon>
        <taxon>Fungi</taxon>
        <taxon>Dikarya</taxon>
        <taxon>Ascomycota</taxon>
        <taxon>Pezizomycotina</taxon>
        <taxon>Eurotiomycetes</taxon>
        <taxon>Chaetothyriomycetidae</taxon>
        <taxon>Chaetothyriales</taxon>
        <taxon>Herpotrichiellaceae</taxon>
        <taxon>Fonsecaea</taxon>
    </lineage>
</organism>
<feature type="transmembrane region" description="Helical" evidence="6">
    <location>
        <begin position="318"/>
        <end position="339"/>
    </location>
</feature>
<proteinExistence type="predicted"/>
<keyword evidence="8" id="KW-1185">Reference proteome</keyword>